<feature type="signal peptide" evidence="1">
    <location>
        <begin position="1"/>
        <end position="30"/>
    </location>
</feature>
<keyword evidence="3" id="KW-1185">Reference proteome</keyword>
<evidence type="ECO:0000313" key="3">
    <source>
        <dbReference type="Proteomes" id="UP000324897"/>
    </source>
</evidence>
<evidence type="ECO:0008006" key="4">
    <source>
        <dbReference type="Google" id="ProtNLM"/>
    </source>
</evidence>
<comment type="caution">
    <text evidence="2">The sequence shown here is derived from an EMBL/GenBank/DDBJ whole genome shotgun (WGS) entry which is preliminary data.</text>
</comment>
<protein>
    <recommendedName>
        <fullName evidence="4">Methyltransferase</fullName>
    </recommendedName>
</protein>
<dbReference type="PROSITE" id="PS51257">
    <property type="entry name" value="PROKAR_LIPOPROTEIN"/>
    <property type="match status" value="1"/>
</dbReference>
<sequence>MTTRSKAAVPLLLILFVILSCSWISQPAAATRPLADGGRWGEQEQAGFGSVIVLPSSWRLRHKLPPLEMKQGPSCSTWDPNNPCPTKAQPLAMSRKCFEAFEQSKKV</sequence>
<evidence type="ECO:0000313" key="2">
    <source>
        <dbReference type="EMBL" id="TVU11831.1"/>
    </source>
</evidence>
<gene>
    <name evidence="2" type="ORF">EJB05_45437</name>
</gene>
<dbReference type="Gramene" id="TVU11831">
    <property type="protein sequence ID" value="TVU11831"/>
    <property type="gene ID" value="EJB05_45437"/>
</dbReference>
<dbReference type="AlphaFoldDB" id="A0A5J9TMD5"/>
<accession>A0A5J9TMD5</accession>
<name>A0A5J9TMD5_9POAL</name>
<evidence type="ECO:0000256" key="1">
    <source>
        <dbReference type="SAM" id="SignalP"/>
    </source>
</evidence>
<dbReference type="Proteomes" id="UP000324897">
    <property type="component" value="Chromosome 3"/>
</dbReference>
<dbReference type="EMBL" id="RWGY01000039">
    <property type="protein sequence ID" value="TVU11831.1"/>
    <property type="molecule type" value="Genomic_DNA"/>
</dbReference>
<reference evidence="2 3" key="1">
    <citation type="journal article" date="2019" name="Sci. Rep.">
        <title>A high-quality genome of Eragrostis curvula grass provides insights into Poaceae evolution and supports new strategies to enhance forage quality.</title>
        <authorList>
            <person name="Carballo J."/>
            <person name="Santos B.A.C.M."/>
            <person name="Zappacosta D."/>
            <person name="Garbus I."/>
            <person name="Selva J.P."/>
            <person name="Gallo C.A."/>
            <person name="Diaz A."/>
            <person name="Albertini E."/>
            <person name="Caccamo M."/>
            <person name="Echenique V."/>
        </authorList>
    </citation>
    <scope>NUCLEOTIDE SEQUENCE [LARGE SCALE GENOMIC DNA]</scope>
    <source>
        <strain evidence="3">cv. Victoria</strain>
        <tissue evidence="2">Leaf</tissue>
    </source>
</reference>
<feature type="chain" id="PRO_5023859321" description="Methyltransferase" evidence="1">
    <location>
        <begin position="31"/>
        <end position="107"/>
    </location>
</feature>
<dbReference type="OrthoDB" id="686544at2759"/>
<feature type="non-terminal residue" evidence="2">
    <location>
        <position position="1"/>
    </location>
</feature>
<keyword evidence="1" id="KW-0732">Signal</keyword>
<proteinExistence type="predicted"/>
<organism evidence="2 3">
    <name type="scientific">Eragrostis curvula</name>
    <name type="common">weeping love grass</name>
    <dbReference type="NCBI Taxonomy" id="38414"/>
    <lineage>
        <taxon>Eukaryota</taxon>
        <taxon>Viridiplantae</taxon>
        <taxon>Streptophyta</taxon>
        <taxon>Embryophyta</taxon>
        <taxon>Tracheophyta</taxon>
        <taxon>Spermatophyta</taxon>
        <taxon>Magnoliopsida</taxon>
        <taxon>Liliopsida</taxon>
        <taxon>Poales</taxon>
        <taxon>Poaceae</taxon>
        <taxon>PACMAD clade</taxon>
        <taxon>Chloridoideae</taxon>
        <taxon>Eragrostideae</taxon>
        <taxon>Eragrostidinae</taxon>
        <taxon>Eragrostis</taxon>
    </lineage>
</organism>